<evidence type="ECO:0000256" key="2">
    <source>
        <dbReference type="SAM" id="MobiDB-lite"/>
    </source>
</evidence>
<feature type="region of interest" description="Disordered" evidence="2">
    <location>
        <begin position="370"/>
        <end position="409"/>
    </location>
</feature>
<dbReference type="PROSITE" id="PS00893">
    <property type="entry name" value="NUDIX_BOX"/>
    <property type="match status" value="1"/>
</dbReference>
<dbReference type="PANTHER" id="PTHR43222:SF2">
    <property type="entry name" value="NUDIX HYDROLASE 23, CHLOROPLASTIC"/>
    <property type="match status" value="1"/>
</dbReference>
<reference evidence="5 6" key="1">
    <citation type="submission" date="2019-01" db="EMBL/GenBank/DDBJ databases">
        <title>Nuclear Genome Assembly of the Microalgal Biofuel strain Nannochloropsis salina CCMP1776.</title>
        <authorList>
            <person name="Hovde B."/>
        </authorList>
    </citation>
    <scope>NUCLEOTIDE SEQUENCE [LARGE SCALE GENOMIC DNA]</scope>
    <source>
        <strain evidence="5 6">CCMP1776</strain>
    </source>
</reference>
<dbReference type="AlphaFoldDB" id="A0A4D9D9J0"/>
<dbReference type="SUPFAM" id="SSF55811">
    <property type="entry name" value="Nudix"/>
    <property type="match status" value="1"/>
</dbReference>
<dbReference type="PROSITE" id="PS51462">
    <property type="entry name" value="NUDIX"/>
    <property type="match status" value="1"/>
</dbReference>
<dbReference type="InterPro" id="IPR000086">
    <property type="entry name" value="NUDIX_hydrolase_dom"/>
</dbReference>
<name>A0A4D9D9J0_9STRA</name>
<dbReference type="PANTHER" id="PTHR43222">
    <property type="entry name" value="NUDIX HYDROLASE 23"/>
    <property type="match status" value="1"/>
</dbReference>
<feature type="compositionally biased region" description="Basic and acidic residues" evidence="2">
    <location>
        <begin position="370"/>
        <end position="381"/>
    </location>
</feature>
<gene>
    <name evidence="5" type="ORF">NSK_003672</name>
</gene>
<comment type="caution">
    <text evidence="5">The sequence shown here is derived from an EMBL/GenBank/DDBJ whole genome shotgun (WGS) entry which is preliminary data.</text>
</comment>
<feature type="compositionally biased region" description="Basic and acidic residues" evidence="2">
    <location>
        <begin position="396"/>
        <end position="409"/>
    </location>
</feature>
<dbReference type="Gene3D" id="2.40.128.20">
    <property type="match status" value="1"/>
</dbReference>
<dbReference type="SUPFAM" id="SSF50814">
    <property type="entry name" value="Lipocalins"/>
    <property type="match status" value="1"/>
</dbReference>
<dbReference type="InterPro" id="IPR012674">
    <property type="entry name" value="Calycin"/>
</dbReference>
<feature type="chain" id="PRO_5020022075" description="Nudix hydrolase domain-containing protein" evidence="3">
    <location>
        <begin position="24"/>
        <end position="409"/>
    </location>
</feature>
<keyword evidence="3" id="KW-0732">Signal</keyword>
<dbReference type="Pfam" id="PF00293">
    <property type="entry name" value="NUDIX"/>
    <property type="match status" value="1"/>
</dbReference>
<sequence length="409" mass="45329">MRTTVSASIYAILLAATAAPVLADFSFDKAWFHGGDGGACKTVVPQNPVNLQEYASKRWYIHQQMATQAGNPNGEWNFCVYAEYTIKSPNNVAVHNYANEGGVNNIIREADLCATVRDPENDPGRLAVGPCFLEFANRLLYGPYFIVAYNEAEGYRRPFAKFASSTTGEQDLSGFELRQYGKDDPPRLTCKTCSHILYDNPKIVTGAVVTSRCPQTGDSLFLLCRRAIPPRRGFFNLCAGYMEKGESLAEAAAREAREEAGAQIEIGQILGIFDISHIGQVHIYFKATLSNTDIKPGYESLDARLLRWDEIPWGDLAFPTVSWALMAWEKQAALGGKWGGTPFRNPVLSEYEGSTNVWYRPDKGGLVHDESWMRREGREESVGSAGERQGRGGAGECKKSAQETHERDR</sequence>
<feature type="domain" description="Nudix hydrolase" evidence="4">
    <location>
        <begin position="200"/>
        <end position="331"/>
    </location>
</feature>
<accession>A0A4D9D9J0</accession>
<evidence type="ECO:0000256" key="3">
    <source>
        <dbReference type="SAM" id="SignalP"/>
    </source>
</evidence>
<protein>
    <recommendedName>
        <fullName evidence="4">Nudix hydrolase domain-containing protein</fullName>
    </recommendedName>
</protein>
<evidence type="ECO:0000313" key="5">
    <source>
        <dbReference type="EMBL" id="TFJ85249.1"/>
    </source>
</evidence>
<feature type="signal peptide" evidence="3">
    <location>
        <begin position="1"/>
        <end position="23"/>
    </location>
</feature>
<keyword evidence="6" id="KW-1185">Reference proteome</keyword>
<dbReference type="OrthoDB" id="447842at2759"/>
<dbReference type="GO" id="GO:0016787">
    <property type="term" value="F:hydrolase activity"/>
    <property type="evidence" value="ECO:0007669"/>
    <property type="project" value="UniProtKB-KW"/>
</dbReference>
<proteinExistence type="predicted"/>
<dbReference type="InterPro" id="IPR020084">
    <property type="entry name" value="NUDIX_hydrolase_CS"/>
</dbReference>
<dbReference type="Proteomes" id="UP000355283">
    <property type="component" value="Unassembled WGS sequence"/>
</dbReference>
<evidence type="ECO:0000259" key="4">
    <source>
        <dbReference type="PROSITE" id="PS51462"/>
    </source>
</evidence>
<dbReference type="EMBL" id="SDOX01000016">
    <property type="protein sequence ID" value="TFJ85249.1"/>
    <property type="molecule type" value="Genomic_DNA"/>
</dbReference>
<dbReference type="InterPro" id="IPR015797">
    <property type="entry name" value="NUDIX_hydrolase-like_dom_sf"/>
</dbReference>
<organism evidence="5 6">
    <name type="scientific">Nannochloropsis salina CCMP1776</name>
    <dbReference type="NCBI Taxonomy" id="1027361"/>
    <lineage>
        <taxon>Eukaryota</taxon>
        <taxon>Sar</taxon>
        <taxon>Stramenopiles</taxon>
        <taxon>Ochrophyta</taxon>
        <taxon>Eustigmatophyceae</taxon>
        <taxon>Eustigmatales</taxon>
        <taxon>Monodopsidaceae</taxon>
        <taxon>Microchloropsis</taxon>
        <taxon>Microchloropsis salina</taxon>
    </lineage>
</organism>
<keyword evidence="1" id="KW-0378">Hydrolase</keyword>
<evidence type="ECO:0000256" key="1">
    <source>
        <dbReference type="ARBA" id="ARBA00022801"/>
    </source>
</evidence>
<evidence type="ECO:0000313" key="6">
    <source>
        <dbReference type="Proteomes" id="UP000355283"/>
    </source>
</evidence>
<dbReference type="Gene3D" id="3.90.79.10">
    <property type="entry name" value="Nucleoside Triphosphate Pyrophosphohydrolase"/>
    <property type="match status" value="1"/>
</dbReference>